<dbReference type="InterPro" id="IPR050563">
    <property type="entry name" value="4-hydroxybenzoyl-CoA_TE"/>
</dbReference>
<dbReference type="InterPro" id="IPR029069">
    <property type="entry name" value="HotDog_dom_sf"/>
</dbReference>
<accession>A0A382ZST9</accession>
<dbReference type="GO" id="GO:0047617">
    <property type="term" value="F:fatty acyl-CoA hydrolase activity"/>
    <property type="evidence" value="ECO:0007669"/>
    <property type="project" value="TreeGrafter"/>
</dbReference>
<dbReference type="AlphaFoldDB" id="A0A382ZST9"/>
<dbReference type="PANTHER" id="PTHR31793">
    <property type="entry name" value="4-HYDROXYBENZOYL-COA THIOESTERASE FAMILY MEMBER"/>
    <property type="match status" value="1"/>
</dbReference>
<proteinExistence type="inferred from homology"/>
<evidence type="ECO:0000313" key="3">
    <source>
        <dbReference type="EMBL" id="SVD98532.1"/>
    </source>
</evidence>
<sequence length="128" mass="13962">MSELGLWPISCEIPVQWGDLDALNHVNHTEFIRWMETARMHYFIACGFTDLFDSKGIGPILAGIKVDYSAPVGFPDTITVHATITRIGNSSFEMGYRITSVASEGETVSTGTVSGVVFDYNAGHSTPM</sequence>
<evidence type="ECO:0000256" key="2">
    <source>
        <dbReference type="ARBA" id="ARBA00022801"/>
    </source>
</evidence>
<evidence type="ECO:0000256" key="1">
    <source>
        <dbReference type="ARBA" id="ARBA00005953"/>
    </source>
</evidence>
<dbReference type="Gene3D" id="3.10.129.10">
    <property type="entry name" value="Hotdog Thioesterase"/>
    <property type="match status" value="1"/>
</dbReference>
<dbReference type="Pfam" id="PF13279">
    <property type="entry name" value="4HBT_2"/>
    <property type="match status" value="1"/>
</dbReference>
<gene>
    <name evidence="3" type="ORF">METZ01_LOCUS451386</name>
</gene>
<reference evidence="3" key="1">
    <citation type="submission" date="2018-05" db="EMBL/GenBank/DDBJ databases">
        <authorList>
            <person name="Lanie J.A."/>
            <person name="Ng W.-L."/>
            <person name="Kazmierczak K.M."/>
            <person name="Andrzejewski T.M."/>
            <person name="Davidsen T.M."/>
            <person name="Wayne K.J."/>
            <person name="Tettelin H."/>
            <person name="Glass J.I."/>
            <person name="Rusch D."/>
            <person name="Podicherti R."/>
            <person name="Tsui H.-C.T."/>
            <person name="Winkler M.E."/>
        </authorList>
    </citation>
    <scope>NUCLEOTIDE SEQUENCE</scope>
</reference>
<protein>
    <recommendedName>
        <fullName evidence="4">Thioesterase domain-containing protein</fullName>
    </recommendedName>
</protein>
<comment type="similarity">
    <text evidence="1">Belongs to the 4-hydroxybenzoyl-CoA thioesterase family.</text>
</comment>
<dbReference type="PANTHER" id="PTHR31793:SF27">
    <property type="entry name" value="NOVEL THIOESTERASE SUPERFAMILY DOMAIN AND SAPOSIN A-TYPE DOMAIN CONTAINING PROTEIN (0610012H03RIK)"/>
    <property type="match status" value="1"/>
</dbReference>
<dbReference type="EMBL" id="UINC01186350">
    <property type="protein sequence ID" value="SVD98532.1"/>
    <property type="molecule type" value="Genomic_DNA"/>
</dbReference>
<keyword evidence="2" id="KW-0378">Hydrolase</keyword>
<name>A0A382ZST9_9ZZZZ</name>
<evidence type="ECO:0008006" key="4">
    <source>
        <dbReference type="Google" id="ProtNLM"/>
    </source>
</evidence>
<dbReference type="CDD" id="cd00586">
    <property type="entry name" value="4HBT"/>
    <property type="match status" value="1"/>
</dbReference>
<dbReference type="SUPFAM" id="SSF54637">
    <property type="entry name" value="Thioesterase/thiol ester dehydrase-isomerase"/>
    <property type="match status" value="1"/>
</dbReference>
<feature type="non-terminal residue" evidence="3">
    <location>
        <position position="128"/>
    </location>
</feature>
<organism evidence="3">
    <name type="scientific">marine metagenome</name>
    <dbReference type="NCBI Taxonomy" id="408172"/>
    <lineage>
        <taxon>unclassified sequences</taxon>
        <taxon>metagenomes</taxon>
        <taxon>ecological metagenomes</taxon>
    </lineage>
</organism>